<dbReference type="Proteomes" id="UP000756921">
    <property type="component" value="Unassembled WGS sequence"/>
</dbReference>
<feature type="compositionally biased region" description="Polar residues" evidence="1">
    <location>
        <begin position="113"/>
        <end position="125"/>
    </location>
</feature>
<evidence type="ECO:0000313" key="2">
    <source>
        <dbReference type="EMBL" id="KAF9728674.1"/>
    </source>
</evidence>
<feature type="region of interest" description="Disordered" evidence="1">
    <location>
        <begin position="1"/>
        <end position="55"/>
    </location>
</feature>
<sequence>MEQTLSPNSLVDAEGDIDSHIEEASWPETDPAEMQETDSLCNRDAIDGNQTSGCVSQATESCLLEHPVALIASQTGENSDQAMDQALEPELSEASSTAVAMTSASDQEPEPEATQSPSTSHQVASANEPEGARNAQEDDIQPVARELGIGEACSAIEEQPTTNNESTADHQDDQGDGHVASTSLSERGSSTTTTSPIPHTASHLQHTINESVAHGNIDLPSSNSDDEEVSEMIIVDTNGGKAIVIDSTDEEMDMDDDKSRQTPRRRVQRKRVSPRSQEMIDWTSREYETTSAASLAAAWKMVWKQWGKVRAKSNRQLAQTLDRFHEKMSRMQRYELPSNHLLF</sequence>
<evidence type="ECO:0000313" key="3">
    <source>
        <dbReference type="Proteomes" id="UP000756921"/>
    </source>
</evidence>
<dbReference type="OrthoDB" id="3769542at2759"/>
<feature type="compositionally biased region" description="Basic residues" evidence="1">
    <location>
        <begin position="261"/>
        <end position="273"/>
    </location>
</feature>
<protein>
    <submittedName>
        <fullName evidence="2">Uncharacterized protein</fullName>
    </submittedName>
</protein>
<evidence type="ECO:0000256" key="1">
    <source>
        <dbReference type="SAM" id="MobiDB-lite"/>
    </source>
</evidence>
<reference evidence="2" key="1">
    <citation type="journal article" date="2020" name="Mol. Plant Microbe Interact.">
        <title>Genome Sequence of the Biocontrol Agent Coniothyrium minitans strain Conio (IMI 134523).</title>
        <authorList>
            <person name="Patel D."/>
            <person name="Shittu T.A."/>
            <person name="Baroncelli R."/>
            <person name="Muthumeenakshi S."/>
            <person name="Osborne T.H."/>
            <person name="Janganan T.K."/>
            <person name="Sreenivasaprasad S."/>
        </authorList>
    </citation>
    <scope>NUCLEOTIDE SEQUENCE</scope>
    <source>
        <strain evidence="2">Conio</strain>
    </source>
</reference>
<proteinExistence type="predicted"/>
<keyword evidence="3" id="KW-1185">Reference proteome</keyword>
<comment type="caution">
    <text evidence="2">The sequence shown here is derived from an EMBL/GenBank/DDBJ whole genome shotgun (WGS) entry which is preliminary data.</text>
</comment>
<feature type="region of interest" description="Disordered" evidence="1">
    <location>
        <begin position="74"/>
        <end position="137"/>
    </location>
</feature>
<feature type="region of interest" description="Disordered" evidence="1">
    <location>
        <begin position="158"/>
        <end position="201"/>
    </location>
</feature>
<gene>
    <name evidence="2" type="ORF">PMIN01_13502</name>
</gene>
<accession>A0A9P6G6J2</accession>
<feature type="region of interest" description="Disordered" evidence="1">
    <location>
        <begin position="249"/>
        <end position="273"/>
    </location>
</feature>
<feature type="compositionally biased region" description="Low complexity" evidence="1">
    <location>
        <begin position="92"/>
        <end position="105"/>
    </location>
</feature>
<feature type="compositionally biased region" description="Basic and acidic residues" evidence="1">
    <location>
        <begin position="167"/>
        <end position="176"/>
    </location>
</feature>
<name>A0A9P6G6J2_9PLEO</name>
<dbReference type="EMBL" id="WJXW01000019">
    <property type="protein sequence ID" value="KAF9728674.1"/>
    <property type="molecule type" value="Genomic_DNA"/>
</dbReference>
<dbReference type="AlphaFoldDB" id="A0A9P6G6J2"/>
<organism evidence="2 3">
    <name type="scientific">Paraphaeosphaeria minitans</name>
    <dbReference type="NCBI Taxonomy" id="565426"/>
    <lineage>
        <taxon>Eukaryota</taxon>
        <taxon>Fungi</taxon>
        <taxon>Dikarya</taxon>
        <taxon>Ascomycota</taxon>
        <taxon>Pezizomycotina</taxon>
        <taxon>Dothideomycetes</taxon>
        <taxon>Pleosporomycetidae</taxon>
        <taxon>Pleosporales</taxon>
        <taxon>Massarineae</taxon>
        <taxon>Didymosphaeriaceae</taxon>
        <taxon>Paraphaeosphaeria</taxon>
    </lineage>
</organism>